<dbReference type="InterPro" id="IPR011009">
    <property type="entry name" value="Kinase-like_dom_sf"/>
</dbReference>
<dbReference type="EC" id="2.7.11.1" evidence="3"/>
<evidence type="ECO:0000256" key="11">
    <source>
        <dbReference type="ARBA" id="ARBA00023242"/>
    </source>
</evidence>
<dbReference type="PROSITE" id="PS50290">
    <property type="entry name" value="PI3_4_KINASE_3"/>
    <property type="match status" value="1"/>
</dbReference>
<feature type="domain" description="PI3K/PI4K catalytic" evidence="14">
    <location>
        <begin position="1262"/>
        <end position="1544"/>
    </location>
</feature>
<evidence type="ECO:0000256" key="1">
    <source>
        <dbReference type="ARBA" id="ARBA00004123"/>
    </source>
</evidence>
<dbReference type="EMBL" id="SUNJ01014725">
    <property type="protein sequence ID" value="TPP56273.1"/>
    <property type="molecule type" value="Genomic_DNA"/>
</dbReference>
<keyword evidence="17" id="KW-1185">Reference proteome</keyword>
<dbReference type="GO" id="GO:0005634">
    <property type="term" value="C:nucleus"/>
    <property type="evidence" value="ECO:0007669"/>
    <property type="project" value="UniProtKB-SubCell"/>
</dbReference>
<evidence type="ECO:0000259" key="15">
    <source>
        <dbReference type="PROSITE" id="PS51189"/>
    </source>
</evidence>
<dbReference type="PANTHER" id="PTHR11139">
    <property type="entry name" value="ATAXIA TELANGIECTASIA MUTATED ATM -RELATED"/>
    <property type="match status" value="1"/>
</dbReference>
<keyword evidence="7" id="KW-0227">DNA damage</keyword>
<dbReference type="InterPro" id="IPR003151">
    <property type="entry name" value="PIK-rel_kinase_FAT"/>
</dbReference>
<keyword evidence="11" id="KW-0539">Nucleus</keyword>
<dbReference type="PROSITE" id="PS00916">
    <property type="entry name" value="PI3_4_KINASE_2"/>
    <property type="match status" value="1"/>
</dbReference>
<dbReference type="SMART" id="SM00146">
    <property type="entry name" value="PI3Kc"/>
    <property type="match status" value="1"/>
</dbReference>
<dbReference type="SUPFAM" id="SSF56112">
    <property type="entry name" value="Protein kinase-like (PK-like)"/>
    <property type="match status" value="1"/>
</dbReference>
<evidence type="ECO:0000256" key="4">
    <source>
        <dbReference type="ARBA" id="ARBA00022527"/>
    </source>
</evidence>
<comment type="caution">
    <text evidence="16">The sequence shown here is derived from an EMBL/GenBank/DDBJ whole genome shotgun (WGS) entry which is preliminary data.</text>
</comment>
<comment type="subcellular location">
    <subcellularLocation>
        <location evidence="1">Nucleus</location>
    </subcellularLocation>
</comment>
<dbReference type="PANTHER" id="PTHR11139:SF69">
    <property type="entry name" value="SERINE_THREONINE-PROTEIN KINASE ATR"/>
    <property type="match status" value="1"/>
</dbReference>
<sequence>MSIERIARLNDVARLMHQFVLRLYPFRVGASHGLRWIASRVLTRSESPPGITFSFGTAKGPAAVRPQLEPDALCELLPDLGATLVSLLPFGSDQVTDMFHYLFLEKKDQLNERLGALFFLPRIPQLLTCQQILDDICAWRSISTFDLTPPSELQLSPLLSAWLSALTHASRSVRRLALTSELNLLTNGDFFTFCRTSRLWGLPSQIHRHSAVASANSTSASTVVYPTGDTDSLYPNGQVSDTVMPHQSVQRTSSVLLADLIAALLEGLTRDTDTQMRLLYAQWLGQLGAIDPIKLSPSVTYFANEAKSRLVHVNERGFSFYILCELAKIYLRAASPKQLDSTALAIQELLKLLKVPEHTKPVGTLPRIGSSGTLDSRPPSDLASLPFVAGGELWSQFPEHLRDLFVPLLTSRYAVESFTDWSTVRSPLIVRDDDLTYESWIRLWAGSLSAHITSQHASRIFQFCEPVVKTDAGFARLLLEHAALQVLLDNSQTGIQQLQAEVLAVLQHASDSDPVAELGTSSSSNDLATTSLGDWSLIGPSAHGTHQLWKPWFMLAVQTVFGLLDHLSHWCQEQQQLAALSARTKSQPSVLPGGPNMARPIPSNVASPPSDVKRVGDFLAQIPHQLQARASLRSGAFARSLLQWELAYDEDAGAQQSAYNTGVALVRRSAVARVTEFVNPESTSATSSSSGDQPGTIGPVALASLSGLMNTYACLRDSDGLAGVLVVSQLATGSVRPEVHTTSLTANHNERYSTLRALELENEGQLDMAAASYEHNLAHCEFASTAQTALSRKFIRQPVDPDYAGIGSAHDQQRLVLYAGLFRCELSDPARLHGLVERAGALIRRHPTDGLMKTLTLPVAKTGNSTSGAVGTAWIRRLNAYRAEAAWRLSDWSTLRETTCLSRMDEVLSLLDARIRLAQPTFHTLEPRLAAQHTGLNSIWLELQSAARSAGANSPVTGLVTRLQTALGRNWCGQFMAAYTCVLRAEAFDVPEALIERAKLLWQTDKREAAQACLDKGIPEIYGDVMVSSVVGLNKVTRRQATTDPALWAAAQQALLLRARYCEETNRFDFETTRHMYEEVCELTEGCEEAHFRLARYVDRAQSLTADSKQHDTLLKVALKHYGLALSFGSQFIYQSMPRLLSLWLDYGTNYARHSTSATGTKPDSTAEFRGHADQQTFQEIQEIMRENIQRVPAYQYYTALGQVLSRVCHEVPTVVNTLIDLIVRIFEAYPHQTIWFLMPLNDDSVALCNHLRTICNMYMTADRRELRAFSLRQALRPLTRLIEGSCENAKRDSLCEIIDDDLRKDSRLMELNGMINKFLAKNPETRRRALQIRTYAVIPLSEKGGLIEWVSNTEPFRTIITRLYEEAGRPINWANMSRVAPLLDDPLPYSARECYARTCAVMSMVGYVLGLGDRHTENILFDSTTGGVVHVDFSCVFNNGLNLPWPERVPFRLTRNMVRALGPTGYEGIFRRCAEAVMRLLRHEVDPFLAVFRPIYFDALVEQGGGAGRGQPQAADNSGKFEPSLQIRNFDVSLTSSPRDNMTARFFYDPI</sequence>
<dbReference type="InterPro" id="IPR014009">
    <property type="entry name" value="PIK_FAT"/>
</dbReference>
<dbReference type="InterPro" id="IPR000403">
    <property type="entry name" value="PI3/4_kinase_cat_dom"/>
</dbReference>
<name>A0A504Y5R8_FASGI</name>
<feature type="region of interest" description="Disordered" evidence="13">
    <location>
        <begin position="586"/>
        <end position="607"/>
    </location>
</feature>
<keyword evidence="4" id="KW-0723">Serine/threonine-protein kinase</keyword>
<reference evidence="16 17" key="1">
    <citation type="submission" date="2019-04" db="EMBL/GenBank/DDBJ databases">
        <title>Annotation for the trematode Fasciola gigantica.</title>
        <authorList>
            <person name="Choi Y.-J."/>
        </authorList>
    </citation>
    <scope>NUCLEOTIDE SEQUENCE [LARGE SCALE GENOMIC DNA]</scope>
    <source>
        <strain evidence="16">Uganda_cow_1</strain>
    </source>
</reference>
<dbReference type="GO" id="GO:0004674">
    <property type="term" value="F:protein serine/threonine kinase activity"/>
    <property type="evidence" value="ECO:0007669"/>
    <property type="project" value="UniProtKB-KW"/>
</dbReference>
<dbReference type="Gene3D" id="1.10.1070.11">
    <property type="entry name" value="Phosphatidylinositol 3-/4-kinase, catalytic domain"/>
    <property type="match status" value="1"/>
</dbReference>
<evidence type="ECO:0000256" key="9">
    <source>
        <dbReference type="ARBA" id="ARBA00022840"/>
    </source>
</evidence>
<evidence type="ECO:0000256" key="13">
    <source>
        <dbReference type="SAM" id="MobiDB-lite"/>
    </source>
</evidence>
<organism evidence="16 17">
    <name type="scientific">Fasciola gigantica</name>
    <name type="common">Giant liver fluke</name>
    <dbReference type="NCBI Taxonomy" id="46835"/>
    <lineage>
        <taxon>Eukaryota</taxon>
        <taxon>Metazoa</taxon>
        <taxon>Spiralia</taxon>
        <taxon>Lophotrochozoa</taxon>
        <taxon>Platyhelminthes</taxon>
        <taxon>Trematoda</taxon>
        <taxon>Digenea</taxon>
        <taxon>Plagiorchiida</taxon>
        <taxon>Echinostomata</taxon>
        <taxon>Echinostomatoidea</taxon>
        <taxon>Fasciolidae</taxon>
        <taxon>Fasciola</taxon>
    </lineage>
</organism>
<proteinExistence type="inferred from homology"/>
<keyword evidence="9" id="KW-0067">ATP-binding</keyword>
<dbReference type="GO" id="GO:0000723">
    <property type="term" value="P:telomere maintenance"/>
    <property type="evidence" value="ECO:0007669"/>
    <property type="project" value="TreeGrafter"/>
</dbReference>
<dbReference type="Pfam" id="PF25030">
    <property type="entry name" value="M-HEAT_ATR"/>
    <property type="match status" value="1"/>
</dbReference>
<evidence type="ECO:0000256" key="12">
    <source>
        <dbReference type="ARBA" id="ARBA00024420"/>
    </source>
</evidence>
<evidence type="ECO:0000313" key="17">
    <source>
        <dbReference type="Proteomes" id="UP000316759"/>
    </source>
</evidence>
<dbReference type="InterPro" id="IPR050517">
    <property type="entry name" value="DDR_Repair_Kinase"/>
</dbReference>
<evidence type="ECO:0000256" key="2">
    <source>
        <dbReference type="ARBA" id="ARBA00010769"/>
    </source>
</evidence>
<evidence type="ECO:0000256" key="10">
    <source>
        <dbReference type="ARBA" id="ARBA00023204"/>
    </source>
</evidence>
<evidence type="ECO:0000256" key="6">
    <source>
        <dbReference type="ARBA" id="ARBA00022741"/>
    </source>
</evidence>
<dbReference type="GO" id="GO:0005524">
    <property type="term" value="F:ATP binding"/>
    <property type="evidence" value="ECO:0007669"/>
    <property type="project" value="UniProtKB-KW"/>
</dbReference>
<dbReference type="PROSITE" id="PS51189">
    <property type="entry name" value="FAT"/>
    <property type="match status" value="1"/>
</dbReference>
<dbReference type="GO" id="GO:0005694">
    <property type="term" value="C:chromosome"/>
    <property type="evidence" value="ECO:0007669"/>
    <property type="project" value="TreeGrafter"/>
</dbReference>
<keyword evidence="10" id="KW-0234">DNA repair</keyword>
<evidence type="ECO:0000256" key="7">
    <source>
        <dbReference type="ARBA" id="ARBA00022763"/>
    </source>
</evidence>
<dbReference type="InterPro" id="IPR018936">
    <property type="entry name" value="PI3/4_kinase_CS"/>
</dbReference>
<accession>A0A504Y5R8</accession>
<protein>
    <recommendedName>
        <fullName evidence="12">Serine/threonine-protein kinase ATR</fullName>
        <ecNumber evidence="3">2.7.11.1</ecNumber>
    </recommendedName>
</protein>
<dbReference type="STRING" id="46835.A0A504Y5R8"/>
<keyword evidence="6" id="KW-0547">Nucleotide-binding</keyword>
<dbReference type="Pfam" id="PF23593">
    <property type="entry name" value="HEAT_ATR"/>
    <property type="match status" value="1"/>
</dbReference>
<keyword evidence="8 16" id="KW-0418">Kinase</keyword>
<dbReference type="Pfam" id="PF02259">
    <property type="entry name" value="FAT"/>
    <property type="match status" value="1"/>
</dbReference>
<dbReference type="GO" id="GO:0000077">
    <property type="term" value="P:DNA damage checkpoint signaling"/>
    <property type="evidence" value="ECO:0007669"/>
    <property type="project" value="TreeGrafter"/>
</dbReference>
<dbReference type="Proteomes" id="UP000316759">
    <property type="component" value="Unassembled WGS sequence"/>
</dbReference>
<dbReference type="Gene3D" id="3.30.1010.10">
    <property type="entry name" value="Phosphatidylinositol 3-kinase Catalytic Subunit, Chain A, domain 4"/>
    <property type="match status" value="1"/>
</dbReference>
<evidence type="ECO:0000256" key="3">
    <source>
        <dbReference type="ARBA" id="ARBA00012513"/>
    </source>
</evidence>
<evidence type="ECO:0000259" key="14">
    <source>
        <dbReference type="PROSITE" id="PS50290"/>
    </source>
</evidence>
<dbReference type="OrthoDB" id="381190at2759"/>
<keyword evidence="5" id="KW-0808">Transferase</keyword>
<dbReference type="GO" id="GO:0006281">
    <property type="term" value="P:DNA repair"/>
    <property type="evidence" value="ECO:0007669"/>
    <property type="project" value="UniProtKB-KW"/>
</dbReference>
<gene>
    <name evidence="16" type="ORF">FGIG_08918</name>
</gene>
<dbReference type="InterPro" id="IPR056802">
    <property type="entry name" value="ATR-like_M-HEAT"/>
</dbReference>
<comment type="similarity">
    <text evidence="2">Belongs to the PI3/PI4-kinase family. ATM subfamily.</text>
</comment>
<evidence type="ECO:0000313" key="16">
    <source>
        <dbReference type="EMBL" id="TPP56273.1"/>
    </source>
</evidence>
<dbReference type="CDD" id="cd00892">
    <property type="entry name" value="PIKKc_ATR"/>
    <property type="match status" value="1"/>
</dbReference>
<evidence type="ECO:0000256" key="8">
    <source>
        <dbReference type="ARBA" id="ARBA00022777"/>
    </source>
</evidence>
<dbReference type="InterPro" id="IPR036940">
    <property type="entry name" value="PI3/4_kinase_cat_sf"/>
</dbReference>
<dbReference type="InterPro" id="IPR057564">
    <property type="entry name" value="HEAT_ATR"/>
</dbReference>
<dbReference type="Pfam" id="PF00454">
    <property type="entry name" value="PI3_PI4_kinase"/>
    <property type="match status" value="2"/>
</dbReference>
<evidence type="ECO:0000256" key="5">
    <source>
        <dbReference type="ARBA" id="ARBA00022679"/>
    </source>
</evidence>
<feature type="domain" description="FAT" evidence="15">
    <location>
        <begin position="825"/>
        <end position="1244"/>
    </location>
</feature>